<name>A0ABN0G8F7_9BURK</name>
<keyword evidence="1" id="KW-0812">Transmembrane</keyword>
<evidence type="ECO:0000313" key="3">
    <source>
        <dbReference type="Proteomes" id="UP000004682"/>
    </source>
</evidence>
<keyword evidence="1" id="KW-0472">Membrane</keyword>
<proteinExistence type="predicted"/>
<keyword evidence="1" id="KW-1133">Transmembrane helix</keyword>
<keyword evidence="3" id="KW-1185">Reference proteome</keyword>
<evidence type="ECO:0000256" key="1">
    <source>
        <dbReference type="SAM" id="Phobius"/>
    </source>
</evidence>
<sequence length="83" mass="8874">MQGETSMRLLNRTRVLVVGGGPAGATGAAFLAAITRRSSARRPQRRLAIVPAARRMSCGAPFAMREQIDSLALLMLDEFNSTG</sequence>
<organism evidence="2 3">
    <name type="scientific">Burkholderia humptydooensis MSMB43</name>
    <dbReference type="NCBI Taxonomy" id="441157"/>
    <lineage>
        <taxon>Bacteria</taxon>
        <taxon>Pseudomonadati</taxon>
        <taxon>Pseudomonadota</taxon>
        <taxon>Betaproteobacteria</taxon>
        <taxon>Burkholderiales</taxon>
        <taxon>Burkholderiaceae</taxon>
        <taxon>Burkholderia</taxon>
        <taxon>pseudomallei group</taxon>
    </lineage>
</organism>
<reference evidence="3" key="1">
    <citation type="journal article" date="2012" name="J. Bacteriol.">
        <title>Revised Genome Sequence of Burkholderia thailandensis MSMB43 with Improved Annotation.</title>
        <authorList>
            <person name="Zhuo Y."/>
            <person name="Liu L."/>
            <person name="Wang Q."/>
            <person name="Liu X."/>
            <person name="Ren B."/>
            <person name="Liu M."/>
            <person name="Ni P."/>
            <person name="Cheng Y.Q."/>
            <person name="Zhang L."/>
        </authorList>
    </citation>
    <scope>NUCLEOTIDE SEQUENCE [LARGE SCALE GENOMIC DNA]</scope>
    <source>
        <strain evidence="3">MSMB43</strain>
    </source>
</reference>
<gene>
    <name evidence="2" type="ORF">A33K_14557</name>
</gene>
<dbReference type="EMBL" id="JH692062">
    <property type="protein sequence ID" value="EIP88459.1"/>
    <property type="molecule type" value="Genomic_DNA"/>
</dbReference>
<feature type="transmembrane region" description="Helical" evidence="1">
    <location>
        <begin position="15"/>
        <end position="35"/>
    </location>
</feature>
<dbReference type="Proteomes" id="UP000004682">
    <property type="component" value="Unassembled WGS sequence"/>
</dbReference>
<evidence type="ECO:0000313" key="2">
    <source>
        <dbReference type="EMBL" id="EIP88459.1"/>
    </source>
</evidence>
<accession>A0ABN0G8F7</accession>
<protein>
    <submittedName>
        <fullName evidence="2">Uncharacterized protein</fullName>
    </submittedName>
</protein>